<reference evidence="3 4" key="1">
    <citation type="submission" date="2017-09" db="EMBL/GenBank/DDBJ databases">
        <title>Bacterial strain isolated from the female urinary microbiota.</title>
        <authorList>
            <person name="Thomas-White K."/>
            <person name="Kumar N."/>
            <person name="Forster S."/>
            <person name="Putonti C."/>
            <person name="Lawley T."/>
            <person name="Wolfe A.J."/>
        </authorList>
    </citation>
    <scope>NUCLEOTIDE SEQUENCE [LARGE SCALE GENOMIC DNA]</scope>
    <source>
        <strain evidence="3 4">UMB0792</strain>
    </source>
</reference>
<dbReference type="AlphaFoldDB" id="A0A2N6T3P0"/>
<name>A0A2N6T3P0_9CORY</name>
<accession>A0A2N6T3P0</accession>
<dbReference type="EMBL" id="PNHG01000013">
    <property type="protein sequence ID" value="PMC63913.1"/>
    <property type="molecule type" value="Genomic_DNA"/>
</dbReference>
<evidence type="ECO:0000256" key="1">
    <source>
        <dbReference type="SAM" id="MobiDB-lite"/>
    </source>
</evidence>
<evidence type="ECO:0000256" key="2">
    <source>
        <dbReference type="SAM" id="Phobius"/>
    </source>
</evidence>
<keyword evidence="4" id="KW-1185">Reference proteome</keyword>
<feature type="region of interest" description="Disordered" evidence="1">
    <location>
        <begin position="1"/>
        <end position="23"/>
    </location>
</feature>
<dbReference type="RefSeq" id="WP_102724262.1">
    <property type="nucleotide sequence ID" value="NZ_JBHRZL010000023.1"/>
</dbReference>
<evidence type="ECO:0000313" key="4">
    <source>
        <dbReference type="Proteomes" id="UP000235836"/>
    </source>
</evidence>
<keyword evidence="2" id="KW-0812">Transmembrane</keyword>
<feature type="transmembrane region" description="Helical" evidence="2">
    <location>
        <begin position="47"/>
        <end position="67"/>
    </location>
</feature>
<protein>
    <submittedName>
        <fullName evidence="3">Uncharacterized protein</fullName>
    </submittedName>
</protein>
<proteinExistence type="predicted"/>
<gene>
    <name evidence="3" type="ORF">CJ203_08470</name>
</gene>
<keyword evidence="2" id="KW-1133">Transmembrane helix</keyword>
<keyword evidence="2" id="KW-0472">Membrane</keyword>
<dbReference type="Proteomes" id="UP000235836">
    <property type="component" value="Unassembled WGS sequence"/>
</dbReference>
<sequence>MSLLLRSQPNPKPTDPDPQGSSKEGFLAFINQIFGIDKSADAKYTAITFWSSIIGGTILGFVLSALLKSGQ</sequence>
<evidence type="ECO:0000313" key="3">
    <source>
        <dbReference type="EMBL" id="PMC63913.1"/>
    </source>
</evidence>
<comment type="caution">
    <text evidence="3">The sequence shown here is derived from an EMBL/GenBank/DDBJ whole genome shotgun (WGS) entry which is preliminary data.</text>
</comment>
<organism evidence="3 4">
    <name type="scientific">Corynebacterium tuscaniense</name>
    <dbReference type="NCBI Taxonomy" id="302449"/>
    <lineage>
        <taxon>Bacteria</taxon>
        <taxon>Bacillati</taxon>
        <taxon>Actinomycetota</taxon>
        <taxon>Actinomycetes</taxon>
        <taxon>Mycobacteriales</taxon>
        <taxon>Corynebacteriaceae</taxon>
        <taxon>Corynebacterium</taxon>
    </lineage>
</organism>